<evidence type="ECO:0000313" key="1">
    <source>
        <dbReference type="EMBL" id="CAF1328399.1"/>
    </source>
</evidence>
<reference evidence="1" key="1">
    <citation type="submission" date="2021-02" db="EMBL/GenBank/DDBJ databases">
        <authorList>
            <person name="Nowell W R."/>
        </authorList>
    </citation>
    <scope>NUCLEOTIDE SEQUENCE</scope>
</reference>
<dbReference type="AlphaFoldDB" id="A0A815FGP9"/>
<organism evidence="1 2">
    <name type="scientific">Adineta ricciae</name>
    <name type="common">Rotifer</name>
    <dbReference type="NCBI Taxonomy" id="249248"/>
    <lineage>
        <taxon>Eukaryota</taxon>
        <taxon>Metazoa</taxon>
        <taxon>Spiralia</taxon>
        <taxon>Gnathifera</taxon>
        <taxon>Rotifera</taxon>
        <taxon>Eurotatoria</taxon>
        <taxon>Bdelloidea</taxon>
        <taxon>Adinetida</taxon>
        <taxon>Adinetidae</taxon>
        <taxon>Adineta</taxon>
    </lineage>
</organism>
<name>A0A815FGP9_ADIRI</name>
<gene>
    <name evidence="1" type="ORF">EDS130_LOCUS32051</name>
</gene>
<dbReference type="Proteomes" id="UP000663852">
    <property type="component" value="Unassembled WGS sequence"/>
</dbReference>
<sequence length="91" mass="10670">MFFATFDIFLEIVTINIECYLAQIVTTTILEVRNAFIQLHRHLSHPIICSVWCIKRHRQTLSQYKQSLQSVRLTIISKSSAPQRHMQLVLT</sequence>
<comment type="caution">
    <text evidence="1">The sequence shown here is derived from an EMBL/GenBank/DDBJ whole genome shotgun (WGS) entry which is preliminary data.</text>
</comment>
<evidence type="ECO:0000313" key="2">
    <source>
        <dbReference type="Proteomes" id="UP000663852"/>
    </source>
</evidence>
<proteinExistence type="predicted"/>
<accession>A0A815FGP9</accession>
<dbReference type="EMBL" id="CAJNOJ010000241">
    <property type="protein sequence ID" value="CAF1328399.1"/>
    <property type="molecule type" value="Genomic_DNA"/>
</dbReference>
<protein>
    <submittedName>
        <fullName evidence="1">Uncharacterized protein</fullName>
    </submittedName>
</protein>